<dbReference type="EMBL" id="JASBWS010000015">
    <property type="protein sequence ID" value="KAJ9112467.1"/>
    <property type="molecule type" value="Genomic_DNA"/>
</dbReference>
<comment type="caution">
    <text evidence="1">The sequence shown here is derived from an EMBL/GenBank/DDBJ whole genome shotgun (WGS) entry which is preliminary data.</text>
</comment>
<evidence type="ECO:0000313" key="2">
    <source>
        <dbReference type="Proteomes" id="UP001230649"/>
    </source>
</evidence>
<sequence>MQAGGLSVSKDLPLKMQETVTDAHGSDSPLCSSATDEQKAGDEQLHYGDGPVGPGASAENPAGVFPHSAPEPADSAEQNRRGLPMQGGAEGEQAGAVPAGTRGIPGTGNPSDTEHDPRIVFSNPMLFQELMGKLTHSLTETINAIKDEAPTGIGGVGRALIAKFEGWRDEVEGMQRGEAMDAPEGQGNVKMSSESGLYTD</sequence>
<reference evidence="1" key="1">
    <citation type="submission" date="2023-04" db="EMBL/GenBank/DDBJ databases">
        <title>Draft Genome sequencing of Naganishia species isolated from polar environments using Oxford Nanopore Technology.</title>
        <authorList>
            <person name="Leo P."/>
            <person name="Venkateswaran K."/>
        </authorList>
    </citation>
    <scope>NUCLEOTIDE SEQUENCE</scope>
    <source>
        <strain evidence="1">MNA-CCFEE 5262</strain>
    </source>
</reference>
<organism evidence="1 2">
    <name type="scientific">Naganishia adeliensis</name>
    <dbReference type="NCBI Taxonomy" id="92952"/>
    <lineage>
        <taxon>Eukaryota</taxon>
        <taxon>Fungi</taxon>
        <taxon>Dikarya</taxon>
        <taxon>Basidiomycota</taxon>
        <taxon>Agaricomycotina</taxon>
        <taxon>Tremellomycetes</taxon>
        <taxon>Filobasidiales</taxon>
        <taxon>Filobasidiaceae</taxon>
        <taxon>Naganishia</taxon>
    </lineage>
</organism>
<keyword evidence="2" id="KW-1185">Reference proteome</keyword>
<proteinExistence type="predicted"/>
<accession>A0ACC2WN21</accession>
<gene>
    <name evidence="1" type="ORF">QFC20_002255</name>
</gene>
<dbReference type="Proteomes" id="UP001230649">
    <property type="component" value="Unassembled WGS sequence"/>
</dbReference>
<protein>
    <submittedName>
        <fullName evidence="1">Uncharacterized protein</fullName>
    </submittedName>
</protein>
<evidence type="ECO:0000313" key="1">
    <source>
        <dbReference type="EMBL" id="KAJ9112467.1"/>
    </source>
</evidence>
<name>A0ACC2WN21_9TREE</name>